<accession>A0A0S3RCL4</accession>
<dbReference type="GO" id="GO:0008922">
    <property type="term" value="F:long-chain fatty acid [acyl-carrier-protein] ligase activity"/>
    <property type="evidence" value="ECO:0007669"/>
    <property type="project" value="TreeGrafter"/>
</dbReference>
<protein>
    <recommendedName>
        <fullName evidence="1">AMP-dependent synthetase/ligase domain-containing protein</fullName>
    </recommendedName>
</protein>
<evidence type="ECO:0000313" key="3">
    <source>
        <dbReference type="Proteomes" id="UP000291084"/>
    </source>
</evidence>
<dbReference type="EMBL" id="AP015035">
    <property type="protein sequence ID" value="BAT78272.1"/>
    <property type="molecule type" value="Genomic_DNA"/>
</dbReference>
<dbReference type="PANTHER" id="PTHR43813:SF4">
    <property type="entry name" value="LONG-CHAIN-FATTY-ACID COA LIGASE (AMP-FORMING)"/>
    <property type="match status" value="1"/>
</dbReference>
<gene>
    <name evidence="2" type="primary">Vigan.02G093000</name>
    <name evidence="2" type="ORF">VIGAN_02093000</name>
</gene>
<dbReference type="Proteomes" id="UP000291084">
    <property type="component" value="Chromosome 2"/>
</dbReference>
<dbReference type="AlphaFoldDB" id="A0A0S3RCL4"/>
<dbReference type="Pfam" id="PF00501">
    <property type="entry name" value="AMP-binding"/>
    <property type="match status" value="1"/>
</dbReference>
<sequence length="165" mass="18440">MVKIQKPNWDRIDKEIVSRPPKAFDVEKIFDKNFRYLFDAVEGSPPWKVRRRGRFAAVEGSPLSKVLPHSAVAELSKVLPPSSNTSENTSPKTSGNDYLYVERAYGVLPSSVAKNMYVVTTAGMGKQYMYEAIKSDDFATLIYISGTTGNPKGVMLTHQNLLHQI</sequence>
<dbReference type="InterPro" id="IPR052987">
    <property type="entry name" value="Chloroplast_AMP-bd_Enzymes"/>
</dbReference>
<evidence type="ECO:0000313" key="2">
    <source>
        <dbReference type="EMBL" id="BAT78272.1"/>
    </source>
</evidence>
<evidence type="ECO:0000259" key="1">
    <source>
        <dbReference type="Pfam" id="PF00501"/>
    </source>
</evidence>
<name>A0A0S3RCL4_PHAAN</name>
<dbReference type="GO" id="GO:0009507">
    <property type="term" value="C:chloroplast"/>
    <property type="evidence" value="ECO:0007669"/>
    <property type="project" value="TreeGrafter"/>
</dbReference>
<keyword evidence="3" id="KW-1185">Reference proteome</keyword>
<dbReference type="SUPFAM" id="SSF56801">
    <property type="entry name" value="Acetyl-CoA synthetase-like"/>
    <property type="match status" value="1"/>
</dbReference>
<dbReference type="InterPro" id="IPR000873">
    <property type="entry name" value="AMP-dep_synth/lig_dom"/>
</dbReference>
<dbReference type="Gene3D" id="3.40.50.980">
    <property type="match status" value="1"/>
</dbReference>
<dbReference type="GO" id="GO:0030497">
    <property type="term" value="P:fatty acid elongation"/>
    <property type="evidence" value="ECO:0007669"/>
    <property type="project" value="TreeGrafter"/>
</dbReference>
<dbReference type="PANTHER" id="PTHR43813">
    <property type="entry name" value="ACYL-ACTIVATING ENZYME 16, CHLOROPLASTIC-RELATED"/>
    <property type="match status" value="1"/>
</dbReference>
<proteinExistence type="predicted"/>
<reference evidence="2 3" key="1">
    <citation type="journal article" date="2015" name="Sci. Rep.">
        <title>The power of single molecule real-time sequencing technology in the de novo assembly of a eukaryotic genome.</title>
        <authorList>
            <person name="Sakai H."/>
            <person name="Naito K."/>
            <person name="Ogiso-Tanaka E."/>
            <person name="Takahashi Y."/>
            <person name="Iseki K."/>
            <person name="Muto C."/>
            <person name="Satou K."/>
            <person name="Teruya K."/>
            <person name="Shiroma A."/>
            <person name="Shimoji M."/>
            <person name="Hirano T."/>
            <person name="Itoh T."/>
            <person name="Kaga A."/>
            <person name="Tomooka N."/>
        </authorList>
    </citation>
    <scope>NUCLEOTIDE SEQUENCE [LARGE SCALE GENOMIC DNA]</scope>
    <source>
        <strain evidence="3">cv. Shumari</strain>
    </source>
</reference>
<feature type="domain" description="AMP-dependent synthetase/ligase" evidence="1">
    <location>
        <begin position="105"/>
        <end position="164"/>
    </location>
</feature>
<organism evidence="2 3">
    <name type="scientific">Vigna angularis var. angularis</name>
    <dbReference type="NCBI Taxonomy" id="157739"/>
    <lineage>
        <taxon>Eukaryota</taxon>
        <taxon>Viridiplantae</taxon>
        <taxon>Streptophyta</taxon>
        <taxon>Embryophyta</taxon>
        <taxon>Tracheophyta</taxon>
        <taxon>Spermatophyta</taxon>
        <taxon>Magnoliopsida</taxon>
        <taxon>eudicotyledons</taxon>
        <taxon>Gunneridae</taxon>
        <taxon>Pentapetalae</taxon>
        <taxon>rosids</taxon>
        <taxon>fabids</taxon>
        <taxon>Fabales</taxon>
        <taxon>Fabaceae</taxon>
        <taxon>Papilionoideae</taxon>
        <taxon>50 kb inversion clade</taxon>
        <taxon>NPAAA clade</taxon>
        <taxon>indigoferoid/millettioid clade</taxon>
        <taxon>Phaseoleae</taxon>
        <taxon>Vigna</taxon>
    </lineage>
</organism>